<evidence type="ECO:0000256" key="9">
    <source>
        <dbReference type="ARBA" id="ARBA00022777"/>
    </source>
</evidence>
<dbReference type="PANTHER" id="PTHR42724">
    <property type="entry name" value="TETRAACYLDISACCHARIDE 4'-KINASE"/>
    <property type="match status" value="1"/>
</dbReference>
<evidence type="ECO:0000256" key="7">
    <source>
        <dbReference type="ARBA" id="ARBA00022679"/>
    </source>
</evidence>
<evidence type="ECO:0000256" key="3">
    <source>
        <dbReference type="ARBA" id="ARBA00012071"/>
    </source>
</evidence>
<dbReference type="InterPro" id="IPR027417">
    <property type="entry name" value="P-loop_NTPase"/>
</dbReference>
<evidence type="ECO:0000256" key="11">
    <source>
        <dbReference type="ARBA" id="ARBA00023098"/>
    </source>
</evidence>
<keyword evidence="11 13" id="KW-0443">Lipid metabolism</keyword>
<dbReference type="EMBL" id="BSNN01000004">
    <property type="protein sequence ID" value="GLQ35645.1"/>
    <property type="molecule type" value="Genomic_DNA"/>
</dbReference>
<evidence type="ECO:0000256" key="1">
    <source>
        <dbReference type="ARBA" id="ARBA00002274"/>
    </source>
</evidence>
<comment type="catalytic activity">
    <reaction evidence="13">
        <text>a lipid A disaccharide + ATP = a lipid IVA + ADP + H(+)</text>
        <dbReference type="Rhea" id="RHEA:67840"/>
        <dbReference type="ChEBI" id="CHEBI:15378"/>
        <dbReference type="ChEBI" id="CHEBI:30616"/>
        <dbReference type="ChEBI" id="CHEBI:176343"/>
        <dbReference type="ChEBI" id="CHEBI:176425"/>
        <dbReference type="ChEBI" id="CHEBI:456216"/>
        <dbReference type="EC" id="2.7.1.130"/>
    </reaction>
</comment>
<dbReference type="InterPro" id="IPR003758">
    <property type="entry name" value="LpxK"/>
</dbReference>
<keyword evidence="6 13" id="KW-0441">Lipid A biosynthesis</keyword>
<evidence type="ECO:0000256" key="2">
    <source>
        <dbReference type="ARBA" id="ARBA00004870"/>
    </source>
</evidence>
<keyword evidence="8 13" id="KW-0547">Nucleotide-binding</keyword>
<evidence type="ECO:0000256" key="13">
    <source>
        <dbReference type="HAMAP-Rule" id="MF_00409"/>
    </source>
</evidence>
<dbReference type="HAMAP" id="MF_00409">
    <property type="entry name" value="LpxK"/>
    <property type="match status" value="1"/>
</dbReference>
<evidence type="ECO:0000313" key="15">
    <source>
        <dbReference type="Proteomes" id="UP001156694"/>
    </source>
</evidence>
<dbReference type="Pfam" id="PF02606">
    <property type="entry name" value="LpxK"/>
    <property type="match status" value="1"/>
</dbReference>
<protein>
    <recommendedName>
        <fullName evidence="4 13">Tetraacyldisaccharide 4'-kinase</fullName>
        <ecNumber evidence="3 13">2.7.1.130</ecNumber>
    </recommendedName>
    <alternativeName>
        <fullName evidence="12 13">Lipid A 4'-kinase</fullName>
    </alternativeName>
</protein>
<gene>
    <name evidence="13 14" type="primary">lpxK</name>
    <name evidence="14" type="ORF">GCM10007939_19280</name>
</gene>
<keyword evidence="7 13" id="KW-0808">Transferase</keyword>
<comment type="similarity">
    <text evidence="13">Belongs to the LpxK family.</text>
</comment>
<evidence type="ECO:0000256" key="6">
    <source>
        <dbReference type="ARBA" id="ARBA00022556"/>
    </source>
</evidence>
<comment type="function">
    <text evidence="1 13">Transfers the gamma-phosphate of ATP to the 4'-position of a tetraacyldisaccharide 1-phosphate intermediate (termed DS-1-P) to form tetraacyldisaccharide 1,4'-bis-phosphate (lipid IVA).</text>
</comment>
<evidence type="ECO:0000256" key="5">
    <source>
        <dbReference type="ARBA" id="ARBA00022516"/>
    </source>
</evidence>
<keyword evidence="9 13" id="KW-0418">Kinase</keyword>
<dbReference type="EC" id="2.7.1.130" evidence="3 13"/>
<evidence type="ECO:0000256" key="8">
    <source>
        <dbReference type="ARBA" id="ARBA00022741"/>
    </source>
</evidence>
<evidence type="ECO:0000313" key="14">
    <source>
        <dbReference type="EMBL" id="GLQ35645.1"/>
    </source>
</evidence>
<proteinExistence type="inferred from homology"/>
<name>A0ABQ5VW43_9RHOB</name>
<comment type="caution">
    <text evidence="13">Lacks conserved residue(s) required for the propagation of feature annotation.</text>
</comment>
<organism evidence="14 15">
    <name type="scientific">Amylibacter marinus</name>
    <dbReference type="NCBI Taxonomy" id="1475483"/>
    <lineage>
        <taxon>Bacteria</taxon>
        <taxon>Pseudomonadati</taxon>
        <taxon>Pseudomonadota</taxon>
        <taxon>Alphaproteobacteria</taxon>
        <taxon>Rhodobacterales</taxon>
        <taxon>Paracoccaceae</taxon>
        <taxon>Amylibacter</taxon>
    </lineage>
</organism>
<reference evidence="15" key="1">
    <citation type="journal article" date="2019" name="Int. J. Syst. Evol. Microbiol.">
        <title>The Global Catalogue of Microorganisms (GCM) 10K type strain sequencing project: providing services to taxonomists for standard genome sequencing and annotation.</title>
        <authorList>
            <consortium name="The Broad Institute Genomics Platform"/>
            <consortium name="The Broad Institute Genome Sequencing Center for Infectious Disease"/>
            <person name="Wu L."/>
            <person name="Ma J."/>
        </authorList>
    </citation>
    <scope>NUCLEOTIDE SEQUENCE [LARGE SCALE GENOMIC DNA]</scope>
    <source>
        <strain evidence="15">NBRC 110140</strain>
    </source>
</reference>
<dbReference type="Proteomes" id="UP001156694">
    <property type="component" value="Unassembled WGS sequence"/>
</dbReference>
<comment type="caution">
    <text evidence="14">The sequence shown here is derived from an EMBL/GenBank/DDBJ whole genome shotgun (WGS) entry which is preliminary data.</text>
</comment>
<comment type="pathway">
    <text evidence="2 13">Glycolipid biosynthesis; lipid IV(A) biosynthesis; lipid IV(A) from (3R)-3-hydroxytetradecanoyl-[acyl-carrier-protein] and UDP-N-acetyl-alpha-D-glucosamine: step 6/6.</text>
</comment>
<evidence type="ECO:0000256" key="10">
    <source>
        <dbReference type="ARBA" id="ARBA00022840"/>
    </source>
</evidence>
<evidence type="ECO:0000256" key="4">
    <source>
        <dbReference type="ARBA" id="ARBA00016436"/>
    </source>
</evidence>
<accession>A0ABQ5VW43</accession>
<dbReference type="NCBIfam" id="TIGR00682">
    <property type="entry name" value="lpxK"/>
    <property type="match status" value="1"/>
</dbReference>
<evidence type="ECO:0000256" key="12">
    <source>
        <dbReference type="ARBA" id="ARBA00029757"/>
    </source>
</evidence>
<keyword evidence="15" id="KW-1185">Reference proteome</keyword>
<keyword evidence="10 13" id="KW-0067">ATP-binding</keyword>
<dbReference type="SUPFAM" id="SSF52540">
    <property type="entry name" value="P-loop containing nucleoside triphosphate hydrolases"/>
    <property type="match status" value="1"/>
</dbReference>
<keyword evidence="5 13" id="KW-0444">Lipid biosynthesis</keyword>
<sequence length="264" mass="28234">MGGTGKTPTTIELVRRLNDMGKNPCVISRGYGGNTAGPVMVDIRKHTADDMGDEPILMAAFAPVCVARDRVLGAKLALQNGADVLVLDDALQNPSLFHDLTITVVDGAVGFGNGRVFPAGPLREPTETGLSRSDLVISIGGMVAIDGPDAVSATLDPLQTGMDWQGLRALAFAGIGRPEKFYKTLRDLGADVVQTRSFGDHQKIPEPLLKRLLTEAQAMNAQLVTTEKDAARLPKAWQQQVITLPVRLNIKQDAKLCALLQGLF</sequence>
<dbReference type="PANTHER" id="PTHR42724:SF1">
    <property type="entry name" value="TETRAACYLDISACCHARIDE 4'-KINASE, MITOCHONDRIAL-RELATED"/>
    <property type="match status" value="1"/>
</dbReference>